<comment type="subcellular location">
    <subcellularLocation>
        <location evidence="9 11">Cytoplasm</location>
    </subcellularLocation>
</comment>
<feature type="active site" evidence="9">
    <location>
        <position position="105"/>
    </location>
</feature>
<evidence type="ECO:0000256" key="2">
    <source>
        <dbReference type="ARBA" id="ARBA00011881"/>
    </source>
</evidence>
<geneLocation type="plasmid" evidence="12 13">
    <name>unnamed1</name>
</geneLocation>
<dbReference type="PANTHER" id="PTHR48408:SF1">
    <property type="entry name" value="XYLOSE ISOMERASE"/>
    <property type="match status" value="1"/>
</dbReference>
<comment type="similarity">
    <text evidence="1 9 10">Belongs to the xylose isomerase family.</text>
</comment>
<protein>
    <recommendedName>
        <fullName evidence="3 9">Xylose isomerase</fullName>
        <ecNumber evidence="3 9">5.3.1.5</ecNumber>
    </recommendedName>
</protein>
<dbReference type="Proteomes" id="UP001218231">
    <property type="component" value="Plasmid unnamed1"/>
</dbReference>
<feature type="binding site" evidence="9">
    <location>
        <position position="269"/>
    </location>
    <ligand>
        <name>Mg(2+)</name>
        <dbReference type="ChEBI" id="CHEBI:18420"/>
        <label>1</label>
    </ligand>
</feature>
<feature type="binding site" evidence="9">
    <location>
        <position position="272"/>
    </location>
    <ligand>
        <name>Mg(2+)</name>
        <dbReference type="ChEBI" id="CHEBI:18420"/>
        <label>2</label>
    </ligand>
</feature>
<keyword evidence="4 9" id="KW-0859">Xylose metabolism</keyword>
<feature type="binding site" evidence="9">
    <location>
        <position position="233"/>
    </location>
    <ligand>
        <name>Mg(2+)</name>
        <dbReference type="ChEBI" id="CHEBI:18420"/>
        <label>1</label>
    </ligand>
</feature>
<sequence length="435" mass="48480">MSAAYFAEFDTVRYEGPDAASDLAYRWYDKDRMVFGKRMEDYLRFAVCFWHTFCWPGSDVFGAGTFNRPWLAGPQDEAAARAKREAALAFVEKLDLPFYCFHDVDVMAPAESIGDFRKSFALAVDHLEELQAKHGRKLLWGTANLFSHPRYLAGAATSPRPEVYAWAASQVRDALEATHRLGGANYVLWGGREGYDTILNTNLAVEQENFGRFLQLVVEHKHKIGFTGTILIEPKPHEPTKHQYDFDTQTVYGFLKRFGLENEVKVNIEANHATLSGHTFEHEIAMAGALGILGSIDANRGDPQNGWDTDQFPNSVEELTLACIEIERAGGFTTGGFNFDAKVRRQSVDAADLLHGHIGGVDVIAKSLLRAEAIIKDGRLDAFRDERYAGWSSDLGKNIKGGDLASIADMAVVNNLAPQPVSGRQEWLENLINRF</sequence>
<name>A0ABY7U2X4_9SPHN</name>
<comment type="cofactor">
    <cofactor evidence="9">
        <name>Mg(2+)</name>
        <dbReference type="ChEBI" id="CHEBI:18420"/>
    </cofactor>
    <text evidence="9">Binds 2 magnesium ions per subunit.</text>
</comment>
<feature type="binding site" evidence="9">
    <location>
        <position position="297"/>
    </location>
    <ligand>
        <name>Mg(2+)</name>
        <dbReference type="ChEBI" id="CHEBI:18420"/>
        <label>1</label>
    </ligand>
</feature>
<evidence type="ECO:0000256" key="3">
    <source>
        <dbReference type="ARBA" id="ARBA00011958"/>
    </source>
</evidence>
<dbReference type="PANTHER" id="PTHR48408">
    <property type="match status" value="1"/>
</dbReference>
<dbReference type="HAMAP" id="MF_00455">
    <property type="entry name" value="Xylose_isom_A"/>
    <property type="match status" value="1"/>
</dbReference>
<evidence type="ECO:0000256" key="6">
    <source>
        <dbReference type="ARBA" id="ARBA00023235"/>
    </source>
</evidence>
<proteinExistence type="inferred from homology"/>
<feature type="binding site" evidence="9">
    <location>
        <position position="308"/>
    </location>
    <ligand>
        <name>Mg(2+)</name>
        <dbReference type="ChEBI" id="CHEBI:18420"/>
        <label>2</label>
    </ligand>
</feature>
<evidence type="ECO:0000256" key="11">
    <source>
        <dbReference type="RuleBase" id="RU000610"/>
    </source>
</evidence>
<feature type="active site" evidence="9">
    <location>
        <position position="102"/>
    </location>
</feature>
<dbReference type="EC" id="5.3.1.5" evidence="3 9"/>
<evidence type="ECO:0000256" key="4">
    <source>
        <dbReference type="ARBA" id="ARBA00022629"/>
    </source>
</evidence>
<evidence type="ECO:0000256" key="9">
    <source>
        <dbReference type="HAMAP-Rule" id="MF_00455"/>
    </source>
</evidence>
<keyword evidence="9" id="KW-0963">Cytoplasm</keyword>
<feature type="binding site" evidence="9">
    <location>
        <position position="310"/>
    </location>
    <ligand>
        <name>Mg(2+)</name>
        <dbReference type="ChEBI" id="CHEBI:18420"/>
        <label>2</label>
    </ligand>
</feature>
<dbReference type="NCBIfam" id="TIGR02630">
    <property type="entry name" value="xylose_isom_A"/>
    <property type="match status" value="1"/>
</dbReference>
<evidence type="ECO:0000256" key="1">
    <source>
        <dbReference type="ARBA" id="ARBA00005765"/>
    </source>
</evidence>
<dbReference type="RefSeq" id="WP_273620122.1">
    <property type="nucleotide sequence ID" value="NZ_CP103869.1"/>
</dbReference>
<gene>
    <name evidence="9 12" type="primary">xylA</name>
    <name evidence="12" type="ORF">PQ457_17440</name>
</gene>
<comment type="subunit">
    <text evidence="2 9 11">Homotetramer.</text>
</comment>
<evidence type="ECO:0000256" key="10">
    <source>
        <dbReference type="RuleBase" id="RU000609"/>
    </source>
</evidence>
<keyword evidence="12" id="KW-0614">Plasmid</keyword>
<keyword evidence="9" id="KW-0460">Magnesium</keyword>
<keyword evidence="5 9" id="KW-0479">Metal-binding</keyword>
<dbReference type="NCBIfam" id="NF003998">
    <property type="entry name" value="PRK05474.1"/>
    <property type="match status" value="1"/>
</dbReference>
<evidence type="ECO:0000256" key="8">
    <source>
        <dbReference type="ARBA" id="ARBA00033659"/>
    </source>
</evidence>
<keyword evidence="6 9" id="KW-0413">Isomerase</keyword>
<accession>A0ABY7U2X4</accession>
<dbReference type="PROSITE" id="PS51415">
    <property type="entry name" value="XYLOSE_ISOMERASE"/>
    <property type="match status" value="1"/>
</dbReference>
<comment type="catalytic activity">
    <reaction evidence="8 9 10">
        <text>alpha-D-xylose = alpha-D-xylulofuranose</text>
        <dbReference type="Rhea" id="RHEA:22816"/>
        <dbReference type="ChEBI" id="CHEBI:28518"/>
        <dbReference type="ChEBI" id="CHEBI:188998"/>
        <dbReference type="EC" id="5.3.1.5"/>
    </reaction>
</comment>
<dbReference type="Gene3D" id="3.20.20.150">
    <property type="entry name" value="Divalent-metal-dependent TIM barrel enzymes"/>
    <property type="match status" value="1"/>
</dbReference>
<keyword evidence="7 9" id="KW-0119">Carbohydrate metabolism</keyword>
<dbReference type="EMBL" id="CP117418">
    <property type="protein sequence ID" value="WCT79850.1"/>
    <property type="molecule type" value="Genomic_DNA"/>
</dbReference>
<evidence type="ECO:0000313" key="12">
    <source>
        <dbReference type="EMBL" id="WCT79850.1"/>
    </source>
</evidence>
<dbReference type="PRINTS" id="PR00688">
    <property type="entry name" value="XYLOSISMRASE"/>
</dbReference>
<dbReference type="InterPro" id="IPR036237">
    <property type="entry name" value="Xyl_isomerase-like_sf"/>
</dbReference>
<feature type="binding site" evidence="9">
    <location>
        <position position="340"/>
    </location>
    <ligand>
        <name>Mg(2+)</name>
        <dbReference type="ChEBI" id="CHEBI:18420"/>
        <label>1</label>
    </ligand>
</feature>
<reference evidence="12 13" key="1">
    <citation type="submission" date="2023-02" db="EMBL/GenBank/DDBJ databases">
        <title>Genome sequence of Novosphingobium humi KACC 19094.</title>
        <authorList>
            <person name="Kim S."/>
            <person name="Heo J."/>
            <person name="Kwon S.-W."/>
        </authorList>
    </citation>
    <scope>NUCLEOTIDE SEQUENCE [LARGE SCALE GENOMIC DNA]</scope>
    <source>
        <strain evidence="12 13">KACC 19094</strain>
        <plasmid evidence="12 13">unnamed1</plasmid>
    </source>
</reference>
<dbReference type="InterPro" id="IPR001998">
    <property type="entry name" value="Xylose_isomerase"/>
</dbReference>
<dbReference type="SUPFAM" id="SSF51658">
    <property type="entry name" value="Xylose isomerase-like"/>
    <property type="match status" value="1"/>
</dbReference>
<dbReference type="InterPro" id="IPR013452">
    <property type="entry name" value="Xylose_isom_bac"/>
</dbReference>
<feature type="binding site" evidence="9">
    <location>
        <position position="269"/>
    </location>
    <ligand>
        <name>Mg(2+)</name>
        <dbReference type="ChEBI" id="CHEBI:18420"/>
        <label>2</label>
    </ligand>
</feature>
<evidence type="ECO:0000256" key="7">
    <source>
        <dbReference type="ARBA" id="ARBA00023277"/>
    </source>
</evidence>
<evidence type="ECO:0000256" key="5">
    <source>
        <dbReference type="ARBA" id="ARBA00022723"/>
    </source>
</evidence>
<evidence type="ECO:0000313" key="13">
    <source>
        <dbReference type="Proteomes" id="UP001218231"/>
    </source>
</evidence>
<keyword evidence="13" id="KW-1185">Reference proteome</keyword>
<dbReference type="GO" id="GO:0009045">
    <property type="term" value="F:xylose isomerase activity"/>
    <property type="evidence" value="ECO:0007669"/>
    <property type="project" value="UniProtKB-EC"/>
</dbReference>
<organism evidence="12 13">
    <name type="scientific">Novosphingobium humi</name>
    <dbReference type="NCBI Taxonomy" id="2282397"/>
    <lineage>
        <taxon>Bacteria</taxon>
        <taxon>Pseudomonadati</taxon>
        <taxon>Pseudomonadota</taxon>
        <taxon>Alphaproteobacteria</taxon>
        <taxon>Sphingomonadales</taxon>
        <taxon>Sphingomonadaceae</taxon>
        <taxon>Novosphingobium</taxon>
    </lineage>
</organism>